<name>A0A0F9MZ57_9ZZZZ</name>
<protein>
    <submittedName>
        <fullName evidence="1">Uncharacterized protein</fullName>
    </submittedName>
</protein>
<gene>
    <name evidence="1" type="ORF">LCGC14_1399260</name>
</gene>
<organism evidence="1">
    <name type="scientific">marine sediment metagenome</name>
    <dbReference type="NCBI Taxonomy" id="412755"/>
    <lineage>
        <taxon>unclassified sequences</taxon>
        <taxon>metagenomes</taxon>
        <taxon>ecological metagenomes</taxon>
    </lineage>
</organism>
<sequence>MVDDSELDYLRTFLLKVHTTAGVEHVNEVGVSSKIVDAGGTKIWVGHGELIATDSRVRQYEKKYLVKLQDITEALLTTMLNNILIGIWKLQTWQTIAAYTRETSLISLKIVSGSKITDHKKKNYRMEI</sequence>
<dbReference type="EMBL" id="LAZR01009125">
    <property type="protein sequence ID" value="KKM74537.1"/>
    <property type="molecule type" value="Genomic_DNA"/>
</dbReference>
<reference evidence="1" key="1">
    <citation type="journal article" date="2015" name="Nature">
        <title>Complex archaea that bridge the gap between prokaryotes and eukaryotes.</title>
        <authorList>
            <person name="Spang A."/>
            <person name="Saw J.H."/>
            <person name="Jorgensen S.L."/>
            <person name="Zaremba-Niedzwiedzka K."/>
            <person name="Martijn J."/>
            <person name="Lind A.E."/>
            <person name="van Eijk R."/>
            <person name="Schleper C."/>
            <person name="Guy L."/>
            <person name="Ettema T.J."/>
        </authorList>
    </citation>
    <scope>NUCLEOTIDE SEQUENCE</scope>
</reference>
<feature type="non-terminal residue" evidence="1">
    <location>
        <position position="128"/>
    </location>
</feature>
<dbReference type="AlphaFoldDB" id="A0A0F9MZ57"/>
<evidence type="ECO:0000313" key="1">
    <source>
        <dbReference type="EMBL" id="KKM74537.1"/>
    </source>
</evidence>
<comment type="caution">
    <text evidence="1">The sequence shown here is derived from an EMBL/GenBank/DDBJ whole genome shotgun (WGS) entry which is preliminary data.</text>
</comment>
<proteinExistence type="predicted"/>
<accession>A0A0F9MZ57</accession>